<evidence type="ECO:0000313" key="6">
    <source>
        <dbReference type="EMBL" id="MBO0610889.1"/>
    </source>
</evidence>
<evidence type="ECO:0000313" key="7">
    <source>
        <dbReference type="Proteomes" id="UP000664617"/>
    </source>
</evidence>
<evidence type="ECO:0000259" key="5">
    <source>
        <dbReference type="PROSITE" id="PS50043"/>
    </source>
</evidence>
<dbReference type="SMART" id="SM00421">
    <property type="entry name" value="HTH_LUXR"/>
    <property type="match status" value="1"/>
</dbReference>
<dbReference type="PRINTS" id="PR00038">
    <property type="entry name" value="HTHLUXR"/>
</dbReference>
<dbReference type="PROSITE" id="PS50043">
    <property type="entry name" value="HTH_LUXR_2"/>
    <property type="match status" value="1"/>
</dbReference>
<keyword evidence="3" id="KW-0804">Transcription</keyword>
<evidence type="ECO:0000256" key="2">
    <source>
        <dbReference type="ARBA" id="ARBA00023125"/>
    </source>
</evidence>
<dbReference type="PANTHER" id="PTHR44688:SF16">
    <property type="entry name" value="DNA-BINDING TRANSCRIPTIONAL ACTIVATOR DEVR_DOSR"/>
    <property type="match status" value="1"/>
</dbReference>
<dbReference type="Pfam" id="PF00196">
    <property type="entry name" value="GerE"/>
    <property type="match status" value="1"/>
</dbReference>
<dbReference type="PROSITE" id="PS00622">
    <property type="entry name" value="HTH_LUXR_1"/>
    <property type="match status" value="1"/>
</dbReference>
<protein>
    <submittedName>
        <fullName evidence="6">Response regulator transcription factor</fullName>
    </submittedName>
</protein>
<sequence length="154" mass="15716">MGALAFGGALALGLTGASAPTREPSSPPSLSSPPPTSPWPSPASPPPPPASPPSPPPPSSSPPPSPPSESRSPNDGASAVEPPTRSGSLGFPGEDLLTRREREVARLVGLGHTNGEISATLHLTEGTVKNHVSSALRKLGLRDRTQLALRVVRR</sequence>
<keyword evidence="1" id="KW-0805">Transcription regulation</keyword>
<evidence type="ECO:0000256" key="3">
    <source>
        <dbReference type="ARBA" id="ARBA00023163"/>
    </source>
</evidence>
<evidence type="ECO:0000256" key="4">
    <source>
        <dbReference type="SAM" id="MobiDB-lite"/>
    </source>
</evidence>
<dbReference type="PANTHER" id="PTHR44688">
    <property type="entry name" value="DNA-BINDING TRANSCRIPTIONAL ACTIVATOR DEVR_DOSR"/>
    <property type="match status" value="1"/>
</dbReference>
<keyword evidence="2" id="KW-0238">DNA-binding</keyword>
<dbReference type="InterPro" id="IPR016032">
    <property type="entry name" value="Sig_transdc_resp-reg_C-effctor"/>
</dbReference>
<comment type="caution">
    <text evidence="6">The sequence shown here is derived from an EMBL/GenBank/DDBJ whole genome shotgun (WGS) entry which is preliminary data.</text>
</comment>
<dbReference type="Proteomes" id="UP000664617">
    <property type="component" value="Unassembled WGS sequence"/>
</dbReference>
<dbReference type="InterPro" id="IPR036388">
    <property type="entry name" value="WH-like_DNA-bd_sf"/>
</dbReference>
<keyword evidence="7" id="KW-1185">Reference proteome</keyword>
<feature type="compositionally biased region" description="Pro residues" evidence="4">
    <location>
        <begin position="25"/>
        <end position="67"/>
    </location>
</feature>
<feature type="domain" description="HTH luxR-type" evidence="5">
    <location>
        <begin position="90"/>
        <end position="154"/>
    </location>
</feature>
<name>A0ABS3IES2_9MICO</name>
<evidence type="ECO:0000256" key="1">
    <source>
        <dbReference type="ARBA" id="ARBA00023015"/>
    </source>
</evidence>
<dbReference type="EMBL" id="JAFMPK010000047">
    <property type="protein sequence ID" value="MBO0610889.1"/>
    <property type="molecule type" value="Genomic_DNA"/>
</dbReference>
<accession>A0ABS3IES2</accession>
<dbReference type="InterPro" id="IPR000792">
    <property type="entry name" value="Tscrpt_reg_LuxR_C"/>
</dbReference>
<feature type="region of interest" description="Disordered" evidence="4">
    <location>
        <begin position="15"/>
        <end position="96"/>
    </location>
</feature>
<proteinExistence type="predicted"/>
<dbReference type="Gene3D" id="1.10.10.10">
    <property type="entry name" value="Winged helix-like DNA-binding domain superfamily/Winged helix DNA-binding domain"/>
    <property type="match status" value="1"/>
</dbReference>
<dbReference type="CDD" id="cd06170">
    <property type="entry name" value="LuxR_C_like"/>
    <property type="match status" value="1"/>
</dbReference>
<feature type="compositionally biased region" description="Low complexity" evidence="4">
    <location>
        <begin position="15"/>
        <end position="24"/>
    </location>
</feature>
<reference evidence="7" key="1">
    <citation type="submission" date="2023-07" db="EMBL/GenBank/DDBJ databases">
        <title>Myceligenerans salitolerans sp. nov., a halotolerant actinomycete isolated from a salt lake in Xinjiang, China.</title>
        <authorList>
            <person name="Guan T."/>
        </authorList>
    </citation>
    <scope>NUCLEOTIDE SEQUENCE [LARGE SCALE GENOMIC DNA]</scope>
    <source>
        <strain evidence="7">XHU 5031</strain>
    </source>
</reference>
<dbReference type="SUPFAM" id="SSF46894">
    <property type="entry name" value="C-terminal effector domain of the bipartite response regulators"/>
    <property type="match status" value="1"/>
</dbReference>
<organism evidence="6 7">
    <name type="scientific">Myceligenerans salitolerans</name>
    <dbReference type="NCBI Taxonomy" id="1230528"/>
    <lineage>
        <taxon>Bacteria</taxon>
        <taxon>Bacillati</taxon>
        <taxon>Actinomycetota</taxon>
        <taxon>Actinomycetes</taxon>
        <taxon>Micrococcales</taxon>
        <taxon>Promicromonosporaceae</taxon>
        <taxon>Myceligenerans</taxon>
    </lineage>
</organism>
<gene>
    <name evidence="6" type="ORF">J0911_17835</name>
</gene>